<evidence type="ECO:0000256" key="9">
    <source>
        <dbReference type="ARBA" id="ARBA00049940"/>
    </source>
</evidence>
<evidence type="ECO:0000256" key="4">
    <source>
        <dbReference type="ARBA" id="ARBA00022989"/>
    </source>
</evidence>
<dbReference type="GO" id="GO:0005886">
    <property type="term" value="C:plasma membrane"/>
    <property type="evidence" value="ECO:0007669"/>
    <property type="project" value="UniProtKB-SubCell"/>
</dbReference>
<comment type="similarity">
    <text evidence="7 10">Belongs to the fluoride channel Fluc/FEX (TC 1.A.43) family.</text>
</comment>
<keyword evidence="2 10" id="KW-1003">Cell membrane</keyword>
<evidence type="ECO:0000256" key="2">
    <source>
        <dbReference type="ARBA" id="ARBA00022475"/>
    </source>
</evidence>
<dbReference type="GO" id="GO:0046872">
    <property type="term" value="F:metal ion binding"/>
    <property type="evidence" value="ECO:0007669"/>
    <property type="project" value="UniProtKB-KW"/>
</dbReference>
<comment type="activity regulation">
    <text evidence="10">Na(+) is not transported, but it plays an essential structural role and its presence is essential for fluoride channel function.</text>
</comment>
<gene>
    <name evidence="10 11" type="primary">crcB</name>
    <name evidence="10" type="synonym">fluC</name>
    <name evidence="11" type="ORF">LFUMFP_10093</name>
</gene>
<keyword evidence="5 10" id="KW-0472">Membrane</keyword>
<keyword evidence="4 10" id="KW-1133">Transmembrane helix</keyword>
<evidence type="ECO:0000256" key="7">
    <source>
        <dbReference type="ARBA" id="ARBA00035120"/>
    </source>
</evidence>
<feature type="transmembrane region" description="Helical" evidence="10">
    <location>
        <begin position="96"/>
        <end position="117"/>
    </location>
</feature>
<evidence type="ECO:0000256" key="6">
    <source>
        <dbReference type="ARBA" id="ARBA00023303"/>
    </source>
</evidence>
<keyword evidence="12" id="KW-1185">Reference proteome</keyword>
<protein>
    <recommendedName>
        <fullName evidence="10">Fluoride-specific ion channel FluC</fullName>
    </recommendedName>
</protein>
<evidence type="ECO:0000313" key="11">
    <source>
        <dbReference type="EMBL" id="SPC35913.1"/>
    </source>
</evidence>
<feature type="binding site" evidence="10">
    <location>
        <position position="75"/>
    </location>
    <ligand>
        <name>Na(+)</name>
        <dbReference type="ChEBI" id="CHEBI:29101"/>
        <note>structural</note>
    </ligand>
</feature>
<name>A0A2N9DT33_9LACO</name>
<keyword evidence="10" id="KW-0479">Metal-binding</keyword>
<dbReference type="GO" id="GO:0140114">
    <property type="term" value="P:cellular detoxification of fluoride"/>
    <property type="evidence" value="ECO:0007669"/>
    <property type="project" value="UniProtKB-UniRule"/>
</dbReference>
<comment type="catalytic activity">
    <reaction evidence="8">
        <text>fluoride(in) = fluoride(out)</text>
        <dbReference type="Rhea" id="RHEA:76159"/>
        <dbReference type="ChEBI" id="CHEBI:17051"/>
    </reaction>
    <physiologicalReaction direction="left-to-right" evidence="8">
        <dbReference type="Rhea" id="RHEA:76160"/>
    </physiologicalReaction>
</comment>
<evidence type="ECO:0000256" key="8">
    <source>
        <dbReference type="ARBA" id="ARBA00035585"/>
    </source>
</evidence>
<dbReference type="EMBL" id="OGVC01000001">
    <property type="protein sequence ID" value="SPC35913.1"/>
    <property type="molecule type" value="Genomic_DNA"/>
</dbReference>
<dbReference type="AlphaFoldDB" id="A0A2N9DT33"/>
<evidence type="ECO:0000256" key="10">
    <source>
        <dbReference type="HAMAP-Rule" id="MF_00454"/>
    </source>
</evidence>
<dbReference type="Pfam" id="PF02537">
    <property type="entry name" value="CRCB"/>
    <property type="match status" value="1"/>
</dbReference>
<proteinExistence type="inferred from homology"/>
<evidence type="ECO:0000256" key="5">
    <source>
        <dbReference type="ARBA" id="ARBA00023136"/>
    </source>
</evidence>
<organism evidence="11 12">
    <name type="scientific">Latilactobacillus fuchuensis</name>
    <dbReference type="NCBI Taxonomy" id="164393"/>
    <lineage>
        <taxon>Bacteria</taxon>
        <taxon>Bacillati</taxon>
        <taxon>Bacillota</taxon>
        <taxon>Bacilli</taxon>
        <taxon>Lactobacillales</taxon>
        <taxon>Lactobacillaceae</taxon>
        <taxon>Latilactobacillus</taxon>
    </lineage>
</organism>
<dbReference type="InterPro" id="IPR003691">
    <property type="entry name" value="FluC"/>
</dbReference>
<comment type="caution">
    <text evidence="11">The sequence shown here is derived from an EMBL/GenBank/DDBJ whole genome shotgun (WGS) entry which is preliminary data.</text>
</comment>
<keyword evidence="6 10" id="KW-0407">Ion channel</keyword>
<evidence type="ECO:0000313" key="12">
    <source>
        <dbReference type="Proteomes" id="UP000238739"/>
    </source>
</evidence>
<keyword evidence="10" id="KW-0813">Transport</keyword>
<dbReference type="Proteomes" id="UP000238739">
    <property type="component" value="Unassembled WGS sequence"/>
</dbReference>
<keyword evidence="3 10" id="KW-0812">Transmembrane</keyword>
<feature type="transmembrane region" description="Helical" evidence="10">
    <location>
        <begin position="64"/>
        <end position="84"/>
    </location>
</feature>
<keyword evidence="10" id="KW-0915">Sodium</keyword>
<sequence length="135" mass="14459">MKIKESCAVGLFAFLGGISRYLIGLGFNASGGFPYGTLAVNLIGAFCLPFLMRYIIGHYHLNDQLALAIGTGFFGAFTTFSSFSVDALRLLQSHQLAAFGWYLGISLIGGVACSLLADYWAVKLLAKHGEAQVVK</sequence>
<feature type="transmembrane region" description="Helical" evidence="10">
    <location>
        <begin position="33"/>
        <end position="52"/>
    </location>
</feature>
<feature type="transmembrane region" description="Helical" evidence="10">
    <location>
        <begin position="7"/>
        <end position="27"/>
    </location>
</feature>
<dbReference type="GO" id="GO:0062054">
    <property type="term" value="F:fluoride channel activity"/>
    <property type="evidence" value="ECO:0007669"/>
    <property type="project" value="UniProtKB-UniRule"/>
</dbReference>
<dbReference type="HAMAP" id="MF_00454">
    <property type="entry name" value="FluC"/>
    <property type="match status" value="1"/>
</dbReference>
<feature type="binding site" evidence="10">
    <location>
        <position position="78"/>
    </location>
    <ligand>
        <name>Na(+)</name>
        <dbReference type="ChEBI" id="CHEBI:29101"/>
        <note>structural</note>
    </ligand>
</feature>
<evidence type="ECO:0000256" key="3">
    <source>
        <dbReference type="ARBA" id="ARBA00022692"/>
    </source>
</evidence>
<reference evidence="11" key="1">
    <citation type="submission" date="2018-01" db="EMBL/GenBank/DDBJ databases">
        <authorList>
            <person name="Chaillou S."/>
        </authorList>
    </citation>
    <scope>NUCLEOTIDE SEQUENCE [LARGE SCALE GENOMIC DNA]</scope>
    <source>
        <strain evidence="11">MFPC41A2801</strain>
    </source>
</reference>
<comment type="subcellular location">
    <subcellularLocation>
        <location evidence="1 10">Cell membrane</location>
        <topology evidence="1 10">Multi-pass membrane protein</topology>
    </subcellularLocation>
</comment>
<accession>A0A2N9DT33</accession>
<dbReference type="RefSeq" id="WP_106482819.1">
    <property type="nucleotide sequence ID" value="NZ_LT984417.1"/>
</dbReference>
<comment type="function">
    <text evidence="9 10">Fluoride-specific ion channel. Important for reducing fluoride concentration in the cell, thus reducing its toxicity.</text>
</comment>
<evidence type="ECO:0000256" key="1">
    <source>
        <dbReference type="ARBA" id="ARBA00004651"/>
    </source>
</evidence>
<keyword evidence="10" id="KW-0406">Ion transport</keyword>
<dbReference type="PANTHER" id="PTHR28259:SF1">
    <property type="entry name" value="FLUORIDE EXPORT PROTEIN 1-RELATED"/>
    <property type="match status" value="1"/>
</dbReference>
<dbReference type="PANTHER" id="PTHR28259">
    <property type="entry name" value="FLUORIDE EXPORT PROTEIN 1-RELATED"/>
    <property type="match status" value="1"/>
</dbReference>